<name>A0A9E8MVR1_9FLAO</name>
<dbReference type="RefSeq" id="WP_267676438.1">
    <property type="nucleotide sequence ID" value="NZ_CP113088.1"/>
</dbReference>
<sequence length="64" mass="7184">MRPKKNVMIYKITGIVLLFSSVIFAQQPEKPLPYYELPQVSEKYTAGTVAAGQVDALGFRFFSV</sequence>
<proteinExistence type="predicted"/>
<reference evidence="1" key="1">
    <citation type="submission" date="2022-11" db="EMBL/GenBank/DDBJ databases">
        <title>Lacinutrix neustonica HL-RS19T sp. nov., isolated from the surface microlayer sample of brackish Lake Shihwa.</title>
        <authorList>
            <person name="Choi J.Y."/>
            <person name="Hwang C.Y."/>
        </authorList>
    </citation>
    <scope>NUCLEOTIDE SEQUENCE</scope>
    <source>
        <strain evidence="1">HL-RS19</strain>
    </source>
</reference>
<protein>
    <submittedName>
        <fullName evidence="1">Uncharacterized protein</fullName>
    </submittedName>
</protein>
<organism evidence="1 2">
    <name type="scientific">Lacinutrix neustonica</name>
    <dbReference type="NCBI Taxonomy" id="2980107"/>
    <lineage>
        <taxon>Bacteria</taxon>
        <taxon>Pseudomonadati</taxon>
        <taxon>Bacteroidota</taxon>
        <taxon>Flavobacteriia</taxon>
        <taxon>Flavobacteriales</taxon>
        <taxon>Flavobacteriaceae</taxon>
        <taxon>Lacinutrix</taxon>
    </lineage>
</organism>
<accession>A0A9E8MVR1</accession>
<evidence type="ECO:0000313" key="2">
    <source>
        <dbReference type="Proteomes" id="UP001164705"/>
    </source>
</evidence>
<dbReference type="Proteomes" id="UP001164705">
    <property type="component" value="Chromosome"/>
</dbReference>
<evidence type="ECO:0000313" key="1">
    <source>
        <dbReference type="EMBL" id="WAC01840.1"/>
    </source>
</evidence>
<keyword evidence="2" id="KW-1185">Reference proteome</keyword>
<dbReference type="KEGG" id="lnu:N7U66_18490"/>
<gene>
    <name evidence="1" type="ORF">N7U66_18490</name>
</gene>
<dbReference type="AlphaFoldDB" id="A0A9E8MVR1"/>
<dbReference type="EMBL" id="CP113088">
    <property type="protein sequence ID" value="WAC01840.1"/>
    <property type="molecule type" value="Genomic_DNA"/>
</dbReference>